<dbReference type="InterPro" id="IPR001128">
    <property type="entry name" value="Cyt_P450"/>
</dbReference>
<evidence type="ECO:0000256" key="3">
    <source>
        <dbReference type="ARBA" id="ARBA00004586"/>
    </source>
</evidence>
<dbReference type="InterPro" id="IPR036396">
    <property type="entry name" value="Cyt_P450_sf"/>
</dbReference>
<reference evidence="17" key="1">
    <citation type="submission" date="2025-08" db="UniProtKB">
        <authorList>
            <consortium name="Ensembl"/>
        </authorList>
    </citation>
    <scope>IDENTIFICATION</scope>
</reference>
<evidence type="ECO:0000256" key="9">
    <source>
        <dbReference type="ARBA" id="ARBA00023002"/>
    </source>
</evidence>
<evidence type="ECO:0000256" key="13">
    <source>
        <dbReference type="ARBA" id="ARBA00037347"/>
    </source>
</evidence>
<keyword evidence="11 16" id="KW-0503">Monooxygenase</keyword>
<evidence type="ECO:0000256" key="1">
    <source>
        <dbReference type="ARBA" id="ARBA00001971"/>
    </source>
</evidence>
<dbReference type="GO" id="GO:0005506">
    <property type="term" value="F:iron ion binding"/>
    <property type="evidence" value="ECO:0007669"/>
    <property type="project" value="InterPro"/>
</dbReference>
<dbReference type="GO" id="GO:0006805">
    <property type="term" value="P:xenobiotic metabolic process"/>
    <property type="evidence" value="ECO:0007669"/>
    <property type="project" value="TreeGrafter"/>
</dbReference>
<gene>
    <name evidence="17" type="primary">LOC101940161</name>
</gene>
<dbReference type="GeneID" id="101940161"/>
<dbReference type="GO" id="GO:0008392">
    <property type="term" value="F:arachidonate epoxygenase activity"/>
    <property type="evidence" value="ECO:0007669"/>
    <property type="project" value="TreeGrafter"/>
</dbReference>
<keyword evidence="5 15" id="KW-0349">Heme</keyword>
<dbReference type="CDD" id="cd11026">
    <property type="entry name" value="CYP2"/>
    <property type="match status" value="1"/>
</dbReference>
<comment type="catalytic activity">
    <reaction evidence="14">
        <text>an organic molecule + reduced [NADPH--hemoprotein reductase] + O2 = an alcohol + oxidized [NADPH--hemoprotein reductase] + H2O + H(+)</text>
        <dbReference type="Rhea" id="RHEA:17149"/>
        <dbReference type="Rhea" id="RHEA-COMP:11964"/>
        <dbReference type="Rhea" id="RHEA-COMP:11965"/>
        <dbReference type="ChEBI" id="CHEBI:15377"/>
        <dbReference type="ChEBI" id="CHEBI:15378"/>
        <dbReference type="ChEBI" id="CHEBI:15379"/>
        <dbReference type="ChEBI" id="CHEBI:30879"/>
        <dbReference type="ChEBI" id="CHEBI:57618"/>
        <dbReference type="ChEBI" id="CHEBI:58210"/>
        <dbReference type="ChEBI" id="CHEBI:142491"/>
        <dbReference type="EC" id="1.14.14.1"/>
    </reaction>
</comment>
<dbReference type="Gene3D" id="1.10.630.10">
    <property type="entry name" value="Cytochrome P450"/>
    <property type="match status" value="1"/>
</dbReference>
<evidence type="ECO:0000256" key="12">
    <source>
        <dbReference type="ARBA" id="ARBA00023136"/>
    </source>
</evidence>
<evidence type="ECO:0000256" key="2">
    <source>
        <dbReference type="ARBA" id="ARBA00004524"/>
    </source>
</evidence>
<protein>
    <submittedName>
        <fullName evidence="17">Uncharacterized protein</fullName>
    </submittedName>
</protein>
<evidence type="ECO:0000256" key="6">
    <source>
        <dbReference type="ARBA" id="ARBA00022723"/>
    </source>
</evidence>
<dbReference type="GO" id="GO:0020037">
    <property type="term" value="F:heme binding"/>
    <property type="evidence" value="ECO:0007669"/>
    <property type="project" value="InterPro"/>
</dbReference>
<organism evidence="17 18">
    <name type="scientific">Chrysemys picta bellii</name>
    <name type="common">Western painted turtle</name>
    <name type="synonym">Emys bellii</name>
    <dbReference type="NCBI Taxonomy" id="8478"/>
    <lineage>
        <taxon>Eukaryota</taxon>
        <taxon>Metazoa</taxon>
        <taxon>Chordata</taxon>
        <taxon>Craniata</taxon>
        <taxon>Vertebrata</taxon>
        <taxon>Euteleostomi</taxon>
        <taxon>Archelosauria</taxon>
        <taxon>Testudinata</taxon>
        <taxon>Testudines</taxon>
        <taxon>Cryptodira</taxon>
        <taxon>Durocryptodira</taxon>
        <taxon>Testudinoidea</taxon>
        <taxon>Emydidae</taxon>
        <taxon>Chrysemys</taxon>
    </lineage>
</organism>
<dbReference type="OrthoDB" id="3934656at2759"/>
<keyword evidence="8" id="KW-0492">Microsome</keyword>
<accession>A0A8C3FQ54</accession>
<keyword evidence="9 16" id="KW-0560">Oxidoreductase</keyword>
<dbReference type="FunFam" id="1.10.630.10:FF:000001">
    <property type="entry name" value="Cytochrome P450, family 2"/>
    <property type="match status" value="1"/>
</dbReference>
<comment type="cofactor">
    <cofactor evidence="1 15">
        <name>heme</name>
        <dbReference type="ChEBI" id="CHEBI:30413"/>
    </cofactor>
</comment>
<evidence type="ECO:0000256" key="14">
    <source>
        <dbReference type="ARBA" id="ARBA00047827"/>
    </source>
</evidence>
<reference evidence="17" key="2">
    <citation type="submission" date="2025-09" db="UniProtKB">
        <authorList>
            <consortium name="Ensembl"/>
        </authorList>
    </citation>
    <scope>IDENTIFICATION</scope>
</reference>
<dbReference type="GO" id="GO:0005789">
    <property type="term" value="C:endoplasmic reticulum membrane"/>
    <property type="evidence" value="ECO:0007669"/>
    <property type="project" value="UniProtKB-SubCell"/>
</dbReference>
<keyword evidence="18" id="KW-1185">Reference proteome</keyword>
<keyword evidence="10 15" id="KW-0408">Iron</keyword>
<evidence type="ECO:0000256" key="15">
    <source>
        <dbReference type="PIRSR" id="PIRSR602401-1"/>
    </source>
</evidence>
<dbReference type="OMA" id="HVKRTIF"/>
<evidence type="ECO:0000256" key="10">
    <source>
        <dbReference type="ARBA" id="ARBA00023004"/>
    </source>
</evidence>
<evidence type="ECO:0000256" key="16">
    <source>
        <dbReference type="RuleBase" id="RU000461"/>
    </source>
</evidence>
<dbReference type="PRINTS" id="PR00385">
    <property type="entry name" value="P450"/>
</dbReference>
<dbReference type="SUPFAM" id="SSF48264">
    <property type="entry name" value="Cytochrome P450"/>
    <property type="match status" value="1"/>
</dbReference>
<evidence type="ECO:0000256" key="8">
    <source>
        <dbReference type="ARBA" id="ARBA00022848"/>
    </source>
</evidence>
<dbReference type="Ensembl" id="ENSCPBT00000014487.1">
    <property type="protein sequence ID" value="ENSCPBP00000012141.1"/>
    <property type="gene ID" value="ENSCPBG00000009199.1"/>
</dbReference>
<dbReference type="KEGG" id="cpic:101940161"/>
<dbReference type="GO" id="GO:0019373">
    <property type="term" value="P:epoxygenase P450 pathway"/>
    <property type="evidence" value="ECO:0007669"/>
    <property type="project" value="TreeGrafter"/>
</dbReference>
<keyword evidence="6 15" id="KW-0479">Metal-binding</keyword>
<evidence type="ECO:0000256" key="5">
    <source>
        <dbReference type="ARBA" id="ARBA00022617"/>
    </source>
</evidence>
<dbReference type="PANTHER" id="PTHR24300:SF424">
    <property type="entry name" value="CYTOCHROME P450"/>
    <property type="match status" value="1"/>
</dbReference>
<evidence type="ECO:0000313" key="17">
    <source>
        <dbReference type="Ensembl" id="ENSCPBP00000012141.1"/>
    </source>
</evidence>
<dbReference type="InterPro" id="IPR008067">
    <property type="entry name" value="Cyt_P450_E_grp-I_CYP2A-like"/>
</dbReference>
<dbReference type="PANTHER" id="PTHR24300">
    <property type="entry name" value="CYTOCHROME P450 508A4-RELATED"/>
    <property type="match status" value="1"/>
</dbReference>
<dbReference type="PRINTS" id="PR01684">
    <property type="entry name" value="EP450ICYP2A"/>
</dbReference>
<dbReference type="InterPro" id="IPR002401">
    <property type="entry name" value="Cyt_P450_E_grp-I"/>
</dbReference>
<dbReference type="GO" id="GO:0016712">
    <property type="term" value="F:oxidoreductase activity, acting on paired donors, with incorporation or reduction of molecular oxygen, reduced flavin or flavoprotein as one donor, and incorporation of one atom of oxygen"/>
    <property type="evidence" value="ECO:0007669"/>
    <property type="project" value="UniProtKB-EC"/>
</dbReference>
<name>A0A8C3FQ54_CHRPI</name>
<proteinExistence type="inferred from homology"/>
<comment type="function">
    <text evidence="13">Cytochromes P450 are a group of heme-thiolate monooxygenases. In liver microsomes, this enzyme is involved in an NADPH-dependent electron transport pathway. It oxidizes a variety of structurally unrelated compounds, including steroids, fatty acids, and xenobiotics.</text>
</comment>
<comment type="subcellular location">
    <subcellularLocation>
        <location evidence="3">Endoplasmic reticulum membrane</location>
    </subcellularLocation>
    <subcellularLocation>
        <location evidence="2">Microsome membrane</location>
    </subcellularLocation>
</comment>
<keyword evidence="12" id="KW-0472">Membrane</keyword>
<dbReference type="InterPro" id="IPR050182">
    <property type="entry name" value="Cytochrome_P450_fam2"/>
</dbReference>
<sequence length="525" mass="60479">MQEAGPNPTWSRYIRGQSRLANRTGEVTPHTMELAGAITIFLGIYVSCLLVISTWRKQSRYRNLPPGPTPLPLIGNFLQMKVGETLKSLEKLSEKYGPVFTVYFGSKPIVVLCGHEAVKEALVDQAEEFSGRAHMPTVEKNFHGFGVVFANGERWRQLRRFSLTVLRNFGMGKKSIEERIQEEAQFLLESFRNTKAEPFDPTFFLSRAVSNVICSIVFGDRFDYEDKEFLSLLQMMNESFREISTPWSQFYDMYADFLKYFPGPHMKIYYILEDMRKFIERRVKQNQATLDANSPRDFIDCFLIQMEKEKENPSSEFNTKNLELTTLNLFFAGTETVSSTLRYGFLLLMKHPEVLGKMHEEIDRVIGQSRVPAIEDRSQMPYTDAVIHEVQRVSDLIPMDVPHIVTRDTQFRGYTIPQGTEIYPMLSTVLRDPSKFKTPESFNPENFLEETGRFRKNDAFVPFSSGKRVCLGEALARMELFLFFTTVLQSFSLKPLLAPEDIDTKPLESGFAKIPPFYQLCVVPR</sequence>
<evidence type="ECO:0000256" key="4">
    <source>
        <dbReference type="ARBA" id="ARBA00010617"/>
    </source>
</evidence>
<evidence type="ECO:0000256" key="7">
    <source>
        <dbReference type="ARBA" id="ARBA00022824"/>
    </source>
</evidence>
<dbReference type="Proteomes" id="UP000694380">
    <property type="component" value="Unplaced"/>
</dbReference>
<dbReference type="GeneTree" id="ENSGT00940000162064"/>
<comment type="similarity">
    <text evidence="4 16">Belongs to the cytochrome P450 family.</text>
</comment>
<dbReference type="AlphaFoldDB" id="A0A8C3FQ54"/>
<dbReference type="PRINTS" id="PR00463">
    <property type="entry name" value="EP450I"/>
</dbReference>
<dbReference type="PROSITE" id="PS00086">
    <property type="entry name" value="CYTOCHROME_P450"/>
    <property type="match status" value="1"/>
</dbReference>
<dbReference type="Pfam" id="PF00067">
    <property type="entry name" value="p450"/>
    <property type="match status" value="1"/>
</dbReference>
<dbReference type="InterPro" id="IPR017972">
    <property type="entry name" value="Cyt_P450_CS"/>
</dbReference>
<keyword evidence="7" id="KW-0256">Endoplasmic reticulum</keyword>
<evidence type="ECO:0000256" key="11">
    <source>
        <dbReference type="ARBA" id="ARBA00023033"/>
    </source>
</evidence>
<feature type="binding site" description="axial binding residue" evidence="15">
    <location>
        <position position="470"/>
    </location>
    <ligand>
        <name>heme</name>
        <dbReference type="ChEBI" id="CHEBI:30413"/>
    </ligand>
    <ligandPart>
        <name>Fe</name>
        <dbReference type="ChEBI" id="CHEBI:18248"/>
    </ligandPart>
</feature>
<evidence type="ECO:0000313" key="18">
    <source>
        <dbReference type="Proteomes" id="UP000694380"/>
    </source>
</evidence>